<sequence length="510" mass="57866">MHFLPDDVLSAIFTLLVEEIVDDDTFPHYDDSLDMDWNTFQPWASAAVCQRWRDVISTSNQLWARAQNSYYRRERLERAGVVILFASLRSHADGVLAISDFTNHDLSAFLTNIIPKCKKFKLPGMFVEDLLPNNALKAVYLEDLTLDTESWYPCTAFESAPRLTRLTLHDASHAPGFDRFVPWNRLTSLTMNAGGLHLEEMVLILRSTPRLTFLSLMTTLDPPQAQAQVTTVEFPKLRILELSHCDTSEMVTSGQLLEQMKMPFLPIMNITLKHWCKGPSLTTFLGADEVQTSITSLTIPWPSLQKEDARRLLPLLTFLQFPRLRISSGAEITLRLFTWHSVPLKTARPCPKLIHLHREPADDDDKNQALKFSAWAALRDIPHGRRVPLCGERRRDGERRKIGDRERCSRDGERNRSSERERCERGERREDFRASAYLREGWRFGVGVGFGFGFGFGVGVGVGGGVKGSAARRGGVIEPGKVVTTNKWKAQARKQEKNEYAGIKDHWSAS</sequence>
<dbReference type="EMBL" id="ML178880">
    <property type="protein sequence ID" value="TFK95576.1"/>
    <property type="molecule type" value="Genomic_DNA"/>
</dbReference>
<dbReference type="AlphaFoldDB" id="A0A5C3Q1Z6"/>
<proteinExistence type="predicted"/>
<gene>
    <name evidence="2" type="ORF">BDV98DRAFT_659661</name>
</gene>
<evidence type="ECO:0000256" key="1">
    <source>
        <dbReference type="SAM" id="MobiDB-lite"/>
    </source>
</evidence>
<protein>
    <submittedName>
        <fullName evidence="2">Uncharacterized protein</fullName>
    </submittedName>
</protein>
<reference evidence="2 3" key="1">
    <citation type="journal article" date="2019" name="Nat. Ecol. Evol.">
        <title>Megaphylogeny resolves global patterns of mushroom evolution.</title>
        <authorList>
            <person name="Varga T."/>
            <person name="Krizsan K."/>
            <person name="Foldi C."/>
            <person name="Dima B."/>
            <person name="Sanchez-Garcia M."/>
            <person name="Sanchez-Ramirez S."/>
            <person name="Szollosi G.J."/>
            <person name="Szarkandi J.G."/>
            <person name="Papp V."/>
            <person name="Albert L."/>
            <person name="Andreopoulos W."/>
            <person name="Angelini C."/>
            <person name="Antonin V."/>
            <person name="Barry K.W."/>
            <person name="Bougher N.L."/>
            <person name="Buchanan P."/>
            <person name="Buyck B."/>
            <person name="Bense V."/>
            <person name="Catcheside P."/>
            <person name="Chovatia M."/>
            <person name="Cooper J."/>
            <person name="Damon W."/>
            <person name="Desjardin D."/>
            <person name="Finy P."/>
            <person name="Geml J."/>
            <person name="Haridas S."/>
            <person name="Hughes K."/>
            <person name="Justo A."/>
            <person name="Karasinski D."/>
            <person name="Kautmanova I."/>
            <person name="Kiss B."/>
            <person name="Kocsube S."/>
            <person name="Kotiranta H."/>
            <person name="LaButti K.M."/>
            <person name="Lechner B.E."/>
            <person name="Liimatainen K."/>
            <person name="Lipzen A."/>
            <person name="Lukacs Z."/>
            <person name="Mihaltcheva S."/>
            <person name="Morgado L.N."/>
            <person name="Niskanen T."/>
            <person name="Noordeloos M.E."/>
            <person name="Ohm R.A."/>
            <person name="Ortiz-Santana B."/>
            <person name="Ovrebo C."/>
            <person name="Racz N."/>
            <person name="Riley R."/>
            <person name="Savchenko A."/>
            <person name="Shiryaev A."/>
            <person name="Soop K."/>
            <person name="Spirin V."/>
            <person name="Szebenyi C."/>
            <person name="Tomsovsky M."/>
            <person name="Tulloss R.E."/>
            <person name="Uehling J."/>
            <person name="Grigoriev I.V."/>
            <person name="Vagvolgyi C."/>
            <person name="Papp T."/>
            <person name="Martin F.M."/>
            <person name="Miettinen O."/>
            <person name="Hibbett D.S."/>
            <person name="Nagy L.G."/>
        </authorList>
    </citation>
    <scope>NUCLEOTIDE SEQUENCE [LARGE SCALE GENOMIC DNA]</scope>
    <source>
        <strain evidence="2 3">CBS 309.79</strain>
    </source>
</reference>
<dbReference type="Proteomes" id="UP000305067">
    <property type="component" value="Unassembled WGS sequence"/>
</dbReference>
<dbReference type="InterPro" id="IPR032675">
    <property type="entry name" value="LRR_dom_sf"/>
</dbReference>
<keyword evidence="3" id="KW-1185">Reference proteome</keyword>
<evidence type="ECO:0000313" key="3">
    <source>
        <dbReference type="Proteomes" id="UP000305067"/>
    </source>
</evidence>
<evidence type="ECO:0000313" key="2">
    <source>
        <dbReference type="EMBL" id="TFK95576.1"/>
    </source>
</evidence>
<organism evidence="2 3">
    <name type="scientific">Pterulicium gracile</name>
    <dbReference type="NCBI Taxonomy" id="1884261"/>
    <lineage>
        <taxon>Eukaryota</taxon>
        <taxon>Fungi</taxon>
        <taxon>Dikarya</taxon>
        <taxon>Basidiomycota</taxon>
        <taxon>Agaricomycotina</taxon>
        <taxon>Agaricomycetes</taxon>
        <taxon>Agaricomycetidae</taxon>
        <taxon>Agaricales</taxon>
        <taxon>Pleurotineae</taxon>
        <taxon>Pterulaceae</taxon>
        <taxon>Pterulicium</taxon>
    </lineage>
</organism>
<accession>A0A5C3Q1Z6</accession>
<dbReference type="OrthoDB" id="2856616at2759"/>
<name>A0A5C3Q1Z6_9AGAR</name>
<feature type="region of interest" description="Disordered" evidence="1">
    <location>
        <begin position="398"/>
        <end position="425"/>
    </location>
</feature>
<dbReference type="SUPFAM" id="SSF52047">
    <property type="entry name" value="RNI-like"/>
    <property type="match status" value="1"/>
</dbReference>
<dbReference type="Gene3D" id="3.80.10.10">
    <property type="entry name" value="Ribonuclease Inhibitor"/>
    <property type="match status" value="1"/>
</dbReference>